<keyword evidence="10" id="KW-1185">Reference proteome</keyword>
<dbReference type="PATRIC" id="fig|1813736.3.peg.2195"/>
<dbReference type="RefSeq" id="WP_110170673.1">
    <property type="nucleotide sequence ID" value="NZ_CP015136.1"/>
</dbReference>
<dbReference type="GO" id="GO:0016020">
    <property type="term" value="C:membrane"/>
    <property type="evidence" value="ECO:0007669"/>
    <property type="project" value="InterPro"/>
</dbReference>
<feature type="compositionally biased region" description="Pro residues" evidence="7">
    <location>
        <begin position="404"/>
        <end position="418"/>
    </location>
</feature>
<dbReference type="OrthoDB" id="7012117at2"/>
<dbReference type="KEGG" id="abac:LuPra_02092"/>
<keyword evidence="4" id="KW-0732">Signal</keyword>
<dbReference type="InterPro" id="IPR018391">
    <property type="entry name" value="PQQ_b-propeller_rpt"/>
</dbReference>
<feature type="domain" description="Pyrrolo-quinoline quinone repeat" evidence="8">
    <location>
        <begin position="299"/>
        <end position="511"/>
    </location>
</feature>
<dbReference type="GO" id="GO:0016614">
    <property type="term" value="F:oxidoreductase activity, acting on CH-OH group of donors"/>
    <property type="evidence" value="ECO:0007669"/>
    <property type="project" value="InterPro"/>
</dbReference>
<dbReference type="SUPFAM" id="SSF50998">
    <property type="entry name" value="Quinoprotein alcohol dehydrogenase-like"/>
    <property type="match status" value="1"/>
</dbReference>
<dbReference type="Pfam" id="PF01011">
    <property type="entry name" value="PQQ"/>
    <property type="match status" value="2"/>
</dbReference>
<dbReference type="GO" id="GO:0005509">
    <property type="term" value="F:calcium ion binding"/>
    <property type="evidence" value="ECO:0007669"/>
    <property type="project" value="InterPro"/>
</dbReference>
<feature type="region of interest" description="Disordered" evidence="7">
    <location>
        <begin position="377"/>
        <end position="427"/>
    </location>
</feature>
<dbReference type="GO" id="GO:0030288">
    <property type="term" value="C:outer membrane-bounded periplasmic space"/>
    <property type="evidence" value="ECO:0007669"/>
    <property type="project" value="InterPro"/>
</dbReference>
<evidence type="ECO:0000256" key="6">
    <source>
        <dbReference type="ARBA" id="ARBA00023002"/>
    </source>
</evidence>
<dbReference type="InterPro" id="IPR001479">
    <property type="entry name" value="Quinoprotein_DH_CS"/>
</dbReference>
<feature type="region of interest" description="Disordered" evidence="7">
    <location>
        <begin position="316"/>
        <end position="338"/>
    </location>
</feature>
<dbReference type="SMART" id="SM00564">
    <property type="entry name" value="PQQ"/>
    <property type="match status" value="4"/>
</dbReference>
<dbReference type="GO" id="GO:0009055">
    <property type="term" value="F:electron transfer activity"/>
    <property type="evidence" value="ECO:0007669"/>
    <property type="project" value="InterPro"/>
</dbReference>
<reference evidence="10" key="2">
    <citation type="submission" date="2016-04" db="EMBL/GenBank/DDBJ databases">
        <title>First Complete Genome Sequence of a Subdivision 6 Acidobacterium.</title>
        <authorList>
            <person name="Huang S."/>
            <person name="Vieira S."/>
            <person name="Bunk B."/>
            <person name="Riedel T."/>
            <person name="Sproeer C."/>
            <person name="Overmann J."/>
        </authorList>
    </citation>
    <scope>NUCLEOTIDE SEQUENCE [LARGE SCALE GENOMIC DNA]</scope>
    <source>
        <strain evidence="10">DSM 100886 HEG_-6_39</strain>
    </source>
</reference>
<sequence>MRFPARSRARPSSLDGIIYSTGPWSVVVAVDARTGKVKWRWDPQIPHPTFKTDARGLRTRLGPSLCCGPVNRGVAYHDGKVFVGTLDSRLVALDAKNGRTIWSAQVASKADDYSITSAPRVIKGRVITGSSGSEFGVRGFVAAYDAQTGKQVWRFWTVPGDPSLGFENAAMERAAKTWNGAWWKYGGGGTPWDGMAYDAELDLLYIGTGNGSPWSRDLRSPGGGDNLYLCSIVAIRPDSGEYVWHYQTTPADNWDYASTQPIVLADVKMDGRVRKVLMQAPKNGFFYVIDRTNGAFISAQPFTKVTWASGVDQVTGRPIETPDANYGTTGQRLSPGSDGAHSWHAMAWHPGAGLAYIPGQDTTGTYAWDPDFQHQMGRMNTGRPRNRPAPVDAATHPGGTPALAPAPAPATPAPPVRRPPQIVGAGGGQQQGAFLVAWDPIAQKEKWRLTFDRPGITGGTLATAGNLLFHGSNDGSFTAYTADTGRKMWSVMLAPGFANPITYTIDGVQYVTVATGRSGTQAPGRLYTFAVDGKGPMPSLDPVAPPEDPSGINTAEAIRAEFDRVGLPDEPARALVQQLCGGCHQPTVVTRFRQPEDGWRETVANMVGRGMPGTPDQRETIIRYLSRHRGPEAR</sequence>
<dbReference type="GO" id="GO:0020037">
    <property type="term" value="F:heme binding"/>
    <property type="evidence" value="ECO:0007669"/>
    <property type="project" value="InterPro"/>
</dbReference>
<dbReference type="NCBIfam" id="TIGR03075">
    <property type="entry name" value="PQQ_enz_alc_DH"/>
    <property type="match status" value="1"/>
</dbReference>
<comment type="similarity">
    <text evidence="2">Belongs to the bacterial PQQ dehydrogenase family.</text>
</comment>
<proteinExistence type="inferred from homology"/>
<dbReference type="STRING" id="1855912.LuPra_02092"/>
<protein>
    <submittedName>
        <fullName evidence="9">Quinohemoprotein alcohol dehydrogenase ADH IIB</fullName>
        <ecNumber evidence="9">1.1.9.1</ecNumber>
    </submittedName>
</protein>
<dbReference type="Proteomes" id="UP000076079">
    <property type="component" value="Chromosome"/>
</dbReference>
<evidence type="ECO:0000256" key="2">
    <source>
        <dbReference type="ARBA" id="ARBA00008156"/>
    </source>
</evidence>
<comment type="cofactor">
    <cofactor evidence="1">
        <name>pyrroloquinoline quinone</name>
        <dbReference type="ChEBI" id="CHEBI:58442"/>
    </cofactor>
</comment>
<dbReference type="Gene3D" id="1.10.760.10">
    <property type="entry name" value="Cytochrome c-like domain"/>
    <property type="match status" value="1"/>
</dbReference>
<feature type="compositionally biased region" description="Low complexity" evidence="7">
    <location>
        <begin position="393"/>
        <end position="403"/>
    </location>
</feature>
<evidence type="ECO:0000313" key="9">
    <source>
        <dbReference type="EMBL" id="AMY08886.1"/>
    </source>
</evidence>
<keyword evidence="3" id="KW-0479">Metal-binding</keyword>
<dbReference type="PANTHER" id="PTHR32303">
    <property type="entry name" value="QUINOPROTEIN ALCOHOL DEHYDROGENASE (CYTOCHROME C)"/>
    <property type="match status" value="1"/>
</dbReference>
<evidence type="ECO:0000256" key="1">
    <source>
        <dbReference type="ARBA" id="ARBA00001931"/>
    </source>
</evidence>
<keyword evidence="6 9" id="KW-0560">Oxidoreductase</keyword>
<name>A0A143PKD1_LUTPR</name>
<gene>
    <name evidence="9" type="primary">qbdA_3</name>
    <name evidence="9" type="ORF">LuPra_02092</name>
</gene>
<dbReference type="Gene3D" id="2.140.10.10">
    <property type="entry name" value="Quinoprotein alcohol dehydrogenase-like superfamily"/>
    <property type="match status" value="1"/>
</dbReference>
<evidence type="ECO:0000256" key="3">
    <source>
        <dbReference type="ARBA" id="ARBA00022723"/>
    </source>
</evidence>
<keyword evidence="5" id="KW-0634">PQQ</keyword>
<dbReference type="PROSITE" id="PS00364">
    <property type="entry name" value="BACTERIAL_PQQ_2"/>
    <property type="match status" value="1"/>
</dbReference>
<evidence type="ECO:0000259" key="8">
    <source>
        <dbReference type="Pfam" id="PF01011"/>
    </source>
</evidence>
<organism evidence="9 10">
    <name type="scientific">Luteitalea pratensis</name>
    <dbReference type="NCBI Taxonomy" id="1855912"/>
    <lineage>
        <taxon>Bacteria</taxon>
        <taxon>Pseudomonadati</taxon>
        <taxon>Acidobacteriota</taxon>
        <taxon>Vicinamibacteria</taxon>
        <taxon>Vicinamibacterales</taxon>
        <taxon>Vicinamibacteraceae</taxon>
        <taxon>Luteitalea</taxon>
    </lineage>
</organism>
<evidence type="ECO:0000313" key="10">
    <source>
        <dbReference type="Proteomes" id="UP000076079"/>
    </source>
</evidence>
<dbReference type="InterPro" id="IPR036909">
    <property type="entry name" value="Cyt_c-like_dom_sf"/>
</dbReference>
<dbReference type="EMBL" id="CP015136">
    <property type="protein sequence ID" value="AMY08886.1"/>
    <property type="molecule type" value="Genomic_DNA"/>
</dbReference>
<evidence type="ECO:0000256" key="7">
    <source>
        <dbReference type="SAM" id="MobiDB-lite"/>
    </source>
</evidence>
<evidence type="ECO:0000256" key="4">
    <source>
        <dbReference type="ARBA" id="ARBA00022729"/>
    </source>
</evidence>
<dbReference type="EC" id="1.1.9.1" evidence="9"/>
<dbReference type="InterPro" id="IPR011047">
    <property type="entry name" value="Quinoprotein_ADH-like_sf"/>
</dbReference>
<dbReference type="InterPro" id="IPR017512">
    <property type="entry name" value="PQQ_MeOH/EtOH_DH"/>
</dbReference>
<reference evidence="9 10" key="1">
    <citation type="journal article" date="2016" name="Genome Announc.">
        <title>First Complete Genome Sequence of a Subdivision 6 Acidobacterium Strain.</title>
        <authorList>
            <person name="Huang S."/>
            <person name="Vieira S."/>
            <person name="Bunk B."/>
            <person name="Riedel T."/>
            <person name="Sproer C."/>
            <person name="Overmann J."/>
        </authorList>
    </citation>
    <scope>NUCLEOTIDE SEQUENCE [LARGE SCALE GENOMIC DNA]</scope>
    <source>
        <strain evidence="10">DSM 100886 HEG_-6_39</strain>
    </source>
</reference>
<feature type="domain" description="Pyrrolo-quinoline quinone repeat" evidence="8">
    <location>
        <begin position="6"/>
        <end position="295"/>
    </location>
</feature>
<evidence type="ECO:0000256" key="5">
    <source>
        <dbReference type="ARBA" id="ARBA00022891"/>
    </source>
</evidence>
<accession>A0A143PKD1</accession>
<dbReference type="SUPFAM" id="SSF46626">
    <property type="entry name" value="Cytochrome c"/>
    <property type="match status" value="1"/>
</dbReference>
<dbReference type="InterPro" id="IPR002372">
    <property type="entry name" value="PQQ_rpt_dom"/>
</dbReference>
<dbReference type="AlphaFoldDB" id="A0A143PKD1"/>